<dbReference type="AlphaFoldDB" id="A0A7M2SCZ7"/>
<keyword evidence="5" id="KW-1185">Reference proteome</keyword>
<dbReference type="CDD" id="cd00093">
    <property type="entry name" value="HTH_XRE"/>
    <property type="match status" value="1"/>
</dbReference>
<feature type="compositionally biased region" description="Pro residues" evidence="2">
    <location>
        <begin position="1"/>
        <end position="10"/>
    </location>
</feature>
<dbReference type="PROSITE" id="PS50943">
    <property type="entry name" value="HTH_CROC1"/>
    <property type="match status" value="1"/>
</dbReference>
<gene>
    <name evidence="4" type="ORF">IM697_23830</name>
</gene>
<sequence>MTPPPAPPFVYAPDSAQPPGETLKEQLEALGIPQADLARRTGLSTKHINQIVQGIAVLTPETALLLERATGIPASMWNQLEAAWRTYVTRQQELQQLSKRIDWLDNFSLTELVKRNILPNKDRSTDNLQRLLAFFGVADPGIAEDLWRSYRTAFRRSTVLKTDDYATAVWLRQAELKARALPCQPFDRAALTALLPSLRALTIDDPATWPNRITHLCAQAGVAVVFLPAPPLTSVSGVTRWLTPDKVAIALSDRFKKDDHFWFTVFHEIGHTLLHGKRLTFLDNTDRADELTPEGDRSEEEADAFAAQTLIPPEHNAAYRRLARRPMPFDNIKAFARQAGIAPGIVVGRLQHDGALPWTHGNNLKRPVRFPHNGPAEDQPQ</sequence>
<dbReference type="Pfam" id="PF01381">
    <property type="entry name" value="HTH_3"/>
    <property type="match status" value="1"/>
</dbReference>
<dbReference type="PANTHER" id="PTHR43236:SF1">
    <property type="entry name" value="BLL7220 PROTEIN"/>
    <property type="match status" value="1"/>
</dbReference>
<dbReference type="Gene3D" id="1.10.10.2910">
    <property type="match status" value="1"/>
</dbReference>
<dbReference type="RefSeq" id="WP_194038083.1">
    <property type="nucleotide sequence ID" value="NZ_CP063373.1"/>
</dbReference>
<feature type="region of interest" description="Disordered" evidence="2">
    <location>
        <begin position="1"/>
        <end position="20"/>
    </location>
</feature>
<dbReference type="GO" id="GO:0003677">
    <property type="term" value="F:DNA binding"/>
    <property type="evidence" value="ECO:0007669"/>
    <property type="project" value="InterPro"/>
</dbReference>
<dbReference type="KEGG" id="sfeu:IM697_23830"/>
<evidence type="ECO:0000256" key="2">
    <source>
        <dbReference type="SAM" id="MobiDB-lite"/>
    </source>
</evidence>
<reference evidence="4 5" key="1">
    <citation type="submission" date="2020-10" db="EMBL/GenBank/DDBJ databases">
        <title>Streptomyces ferrugineus complate genome analysis.</title>
        <authorList>
            <person name="Anwar N."/>
        </authorList>
    </citation>
    <scope>NUCLEOTIDE SEQUENCE [LARGE SCALE GENOMIC DNA]</scope>
    <source>
        <strain evidence="4 5">CCTCC AA2014009</strain>
    </source>
</reference>
<protein>
    <submittedName>
        <fullName evidence="4">Helix-turn-helix domain-containing protein</fullName>
    </submittedName>
</protein>
<dbReference type="InterPro" id="IPR001387">
    <property type="entry name" value="Cro/C1-type_HTH"/>
</dbReference>
<feature type="region of interest" description="Disordered" evidence="2">
    <location>
        <begin position="361"/>
        <end position="381"/>
    </location>
</feature>
<organism evidence="4 5">
    <name type="scientific">Streptomyces ferrugineus</name>
    <dbReference type="NCBI Taxonomy" id="1413221"/>
    <lineage>
        <taxon>Bacteria</taxon>
        <taxon>Bacillati</taxon>
        <taxon>Actinomycetota</taxon>
        <taxon>Actinomycetes</taxon>
        <taxon>Kitasatosporales</taxon>
        <taxon>Streptomycetaceae</taxon>
        <taxon>Streptomyces</taxon>
    </lineage>
</organism>
<dbReference type="InterPro" id="IPR052345">
    <property type="entry name" value="Rad_response_metalloprotease"/>
</dbReference>
<dbReference type="Pfam" id="PF06114">
    <property type="entry name" value="Peptidase_M78"/>
    <property type="match status" value="1"/>
</dbReference>
<evidence type="ECO:0000313" key="4">
    <source>
        <dbReference type="EMBL" id="QOV33273.1"/>
    </source>
</evidence>
<dbReference type="SUPFAM" id="SSF47413">
    <property type="entry name" value="lambda repressor-like DNA-binding domains"/>
    <property type="match status" value="1"/>
</dbReference>
<name>A0A7M2SCZ7_9ACTN</name>
<dbReference type="Proteomes" id="UP000594205">
    <property type="component" value="Chromosome"/>
</dbReference>
<evidence type="ECO:0000313" key="5">
    <source>
        <dbReference type="Proteomes" id="UP000594205"/>
    </source>
</evidence>
<dbReference type="PANTHER" id="PTHR43236">
    <property type="entry name" value="ANTITOXIN HIGA1"/>
    <property type="match status" value="1"/>
</dbReference>
<evidence type="ECO:0000259" key="3">
    <source>
        <dbReference type="PROSITE" id="PS50943"/>
    </source>
</evidence>
<feature type="domain" description="HTH cro/C1-type" evidence="3">
    <location>
        <begin position="23"/>
        <end position="77"/>
    </location>
</feature>
<proteinExistence type="inferred from homology"/>
<dbReference type="InterPro" id="IPR010359">
    <property type="entry name" value="IrrE_HExxH"/>
</dbReference>
<dbReference type="Gene3D" id="1.10.260.40">
    <property type="entry name" value="lambda repressor-like DNA-binding domains"/>
    <property type="match status" value="1"/>
</dbReference>
<dbReference type="InterPro" id="IPR010982">
    <property type="entry name" value="Lambda_DNA-bd_dom_sf"/>
</dbReference>
<evidence type="ECO:0000256" key="1">
    <source>
        <dbReference type="ARBA" id="ARBA00007227"/>
    </source>
</evidence>
<dbReference type="EMBL" id="CP063373">
    <property type="protein sequence ID" value="QOV33273.1"/>
    <property type="molecule type" value="Genomic_DNA"/>
</dbReference>
<dbReference type="SMART" id="SM00530">
    <property type="entry name" value="HTH_XRE"/>
    <property type="match status" value="1"/>
</dbReference>
<comment type="similarity">
    <text evidence="1">Belongs to the short-chain fatty acyl-CoA assimilation regulator (ScfR) family.</text>
</comment>
<accession>A0A7M2SCZ7</accession>